<sequence length="153" mass="16318">MTTVVPRHFTPWRPPMDTLTRMLNTHPKASSMDAALLATCLQACLDCEAVCSLCADACLNESEHLHHLTRCITLNTQCAAVCQATAKVLASPGQGGAQVLQAQLEACLSACQACAAECEGHAQEMNMAHCAVCAESCRRCEQACQVLLKSVRA</sequence>
<proteinExistence type="predicted"/>
<dbReference type="RefSeq" id="WP_380059068.1">
    <property type="nucleotide sequence ID" value="NZ_JBHSWB010000002.1"/>
</dbReference>
<keyword evidence="2" id="KW-1185">Reference proteome</keyword>
<dbReference type="CDD" id="cd08026">
    <property type="entry name" value="DUF326"/>
    <property type="match status" value="1"/>
</dbReference>
<evidence type="ECO:0000313" key="1">
    <source>
        <dbReference type="EMBL" id="MFC6663206.1"/>
    </source>
</evidence>
<gene>
    <name evidence="1" type="ORF">ACFP90_24485</name>
</gene>
<accession>A0ABW1ZR84</accession>
<dbReference type="Gene3D" id="1.20.1270.360">
    <property type="match status" value="1"/>
</dbReference>
<dbReference type="PANTHER" id="PTHR37310">
    <property type="entry name" value="CYTOPLASMIC PROTEIN-RELATED"/>
    <property type="match status" value="1"/>
</dbReference>
<name>A0ABW1ZR84_9DEIO</name>
<comment type="caution">
    <text evidence="1">The sequence shown here is derived from an EMBL/GenBank/DDBJ whole genome shotgun (WGS) entry which is preliminary data.</text>
</comment>
<evidence type="ECO:0000313" key="2">
    <source>
        <dbReference type="Proteomes" id="UP001596317"/>
    </source>
</evidence>
<dbReference type="InterPro" id="IPR044543">
    <property type="entry name" value="YHJQ-like"/>
</dbReference>
<dbReference type="Pfam" id="PF03860">
    <property type="entry name" value="Csp"/>
    <property type="match status" value="1"/>
</dbReference>
<dbReference type="Proteomes" id="UP001596317">
    <property type="component" value="Unassembled WGS sequence"/>
</dbReference>
<organism evidence="1 2">
    <name type="scientific">Deinococcus multiflagellatus</name>
    <dbReference type="NCBI Taxonomy" id="1656887"/>
    <lineage>
        <taxon>Bacteria</taxon>
        <taxon>Thermotogati</taxon>
        <taxon>Deinococcota</taxon>
        <taxon>Deinococci</taxon>
        <taxon>Deinococcales</taxon>
        <taxon>Deinococcaceae</taxon>
        <taxon>Deinococcus</taxon>
    </lineage>
</organism>
<reference evidence="2" key="1">
    <citation type="journal article" date="2019" name="Int. J. Syst. Evol. Microbiol.">
        <title>The Global Catalogue of Microorganisms (GCM) 10K type strain sequencing project: providing services to taxonomists for standard genome sequencing and annotation.</title>
        <authorList>
            <consortium name="The Broad Institute Genomics Platform"/>
            <consortium name="The Broad Institute Genome Sequencing Center for Infectious Disease"/>
            <person name="Wu L."/>
            <person name="Ma J."/>
        </authorList>
    </citation>
    <scope>NUCLEOTIDE SEQUENCE [LARGE SCALE GENOMIC DNA]</scope>
    <source>
        <strain evidence="2">CCUG 63830</strain>
    </source>
</reference>
<protein>
    <submittedName>
        <fullName evidence="1">Four-helix bundle copper-binding protein</fullName>
    </submittedName>
</protein>
<dbReference type="InterPro" id="IPR005560">
    <property type="entry name" value="Csp_YhjQ"/>
</dbReference>
<dbReference type="PANTHER" id="PTHR37310:SF1">
    <property type="entry name" value="CYTOPLASMIC PROTEIN"/>
    <property type="match status" value="1"/>
</dbReference>
<dbReference type="EMBL" id="JBHSWB010000002">
    <property type="protein sequence ID" value="MFC6663206.1"/>
    <property type="molecule type" value="Genomic_DNA"/>
</dbReference>